<evidence type="ECO:0000256" key="10">
    <source>
        <dbReference type="ARBA" id="ARBA00030458"/>
    </source>
</evidence>
<reference evidence="13 14" key="1">
    <citation type="journal article" date="2018" name="Mol. Biol. Evol.">
        <title>Broad Genomic Sampling Reveals a Smut Pathogenic Ancestry of the Fungal Clade Ustilaginomycotina.</title>
        <authorList>
            <person name="Kijpornyongpan T."/>
            <person name="Mondo S.J."/>
            <person name="Barry K."/>
            <person name="Sandor L."/>
            <person name="Lee J."/>
            <person name="Lipzen A."/>
            <person name="Pangilinan J."/>
            <person name="LaButti K."/>
            <person name="Hainaut M."/>
            <person name="Henrissat B."/>
            <person name="Grigoriev I.V."/>
            <person name="Spatafora J.W."/>
            <person name="Aime M.C."/>
        </authorList>
    </citation>
    <scope>NUCLEOTIDE SEQUENCE [LARGE SCALE GENOMIC DNA]</scope>
    <source>
        <strain evidence="13 14">MCA 4186</strain>
    </source>
</reference>
<evidence type="ECO:0000313" key="13">
    <source>
        <dbReference type="EMBL" id="PWN97203.1"/>
    </source>
</evidence>
<evidence type="ECO:0000256" key="5">
    <source>
        <dbReference type="ARBA" id="ARBA00022692"/>
    </source>
</evidence>
<keyword evidence="7" id="KW-0443">Lipid metabolism</keyword>
<evidence type="ECO:0000256" key="3">
    <source>
        <dbReference type="ARBA" id="ARBA00010998"/>
    </source>
</evidence>
<organism evidence="13 14">
    <name type="scientific">Tilletiopsis washingtonensis</name>
    <dbReference type="NCBI Taxonomy" id="58919"/>
    <lineage>
        <taxon>Eukaryota</taxon>
        <taxon>Fungi</taxon>
        <taxon>Dikarya</taxon>
        <taxon>Basidiomycota</taxon>
        <taxon>Ustilaginomycotina</taxon>
        <taxon>Exobasidiomycetes</taxon>
        <taxon>Entylomatales</taxon>
        <taxon>Entylomatales incertae sedis</taxon>
        <taxon>Tilletiopsis</taxon>
    </lineage>
</organism>
<keyword evidence="4" id="KW-0963">Cytoplasm</keyword>
<evidence type="ECO:0000256" key="11">
    <source>
        <dbReference type="SAM" id="MobiDB-lite"/>
    </source>
</evidence>
<dbReference type="OrthoDB" id="5599171at2759"/>
<evidence type="ECO:0000256" key="12">
    <source>
        <dbReference type="SAM" id="Phobius"/>
    </source>
</evidence>
<keyword evidence="5 12" id="KW-0812">Transmembrane</keyword>
<dbReference type="GO" id="GO:0019888">
    <property type="term" value="F:protein phosphatase regulator activity"/>
    <property type="evidence" value="ECO:0007669"/>
    <property type="project" value="InterPro"/>
</dbReference>
<evidence type="ECO:0000256" key="9">
    <source>
        <dbReference type="ARBA" id="ARBA00023242"/>
    </source>
</evidence>
<feature type="transmembrane region" description="Helical" evidence="12">
    <location>
        <begin position="78"/>
        <end position="101"/>
    </location>
</feature>
<dbReference type="GO" id="GO:0005737">
    <property type="term" value="C:cytoplasm"/>
    <property type="evidence" value="ECO:0007669"/>
    <property type="project" value="UniProtKB-SubCell"/>
</dbReference>
<comment type="similarity">
    <text evidence="3">Belongs to the CNEP1R1 family.</text>
</comment>
<gene>
    <name evidence="13" type="ORF">FA09DRAFT_361479</name>
</gene>
<dbReference type="EMBL" id="KZ819296">
    <property type="protein sequence ID" value="PWN97203.1"/>
    <property type="molecule type" value="Genomic_DNA"/>
</dbReference>
<dbReference type="Proteomes" id="UP000245946">
    <property type="component" value="Unassembled WGS sequence"/>
</dbReference>
<evidence type="ECO:0000256" key="1">
    <source>
        <dbReference type="ARBA" id="ARBA00004232"/>
    </source>
</evidence>
<dbReference type="InterPro" id="IPR019168">
    <property type="entry name" value="NEP1-R1"/>
</dbReference>
<accession>A0A316ZAH6</accession>
<dbReference type="PANTHER" id="PTHR20996">
    <property type="entry name" value="NUCLEAR ENVELOPE PHOSPHATASE-REGULATORY SUBUNIT 1"/>
    <property type="match status" value="1"/>
</dbReference>
<dbReference type="Pfam" id="PF03907">
    <property type="entry name" value="Spo7"/>
    <property type="match status" value="1"/>
</dbReference>
<keyword evidence="9" id="KW-0539">Nucleus</keyword>
<dbReference type="GO" id="GO:0071595">
    <property type="term" value="C:Nem1-Spo7 phosphatase complex"/>
    <property type="evidence" value="ECO:0007669"/>
    <property type="project" value="InterPro"/>
</dbReference>
<evidence type="ECO:0000313" key="14">
    <source>
        <dbReference type="Proteomes" id="UP000245946"/>
    </source>
</evidence>
<dbReference type="GeneID" id="37272905"/>
<evidence type="ECO:0000256" key="7">
    <source>
        <dbReference type="ARBA" id="ARBA00023098"/>
    </source>
</evidence>
<keyword evidence="14" id="KW-1185">Reference proteome</keyword>
<dbReference type="STRING" id="58919.A0A316ZAH6"/>
<evidence type="ECO:0000256" key="2">
    <source>
        <dbReference type="ARBA" id="ARBA00004496"/>
    </source>
</evidence>
<dbReference type="PANTHER" id="PTHR20996:SF1">
    <property type="entry name" value="NUCLEAR ENVELOPE PHOSPHATASE-REGULATORY SUBUNIT 1"/>
    <property type="match status" value="1"/>
</dbReference>
<dbReference type="GO" id="GO:0006629">
    <property type="term" value="P:lipid metabolic process"/>
    <property type="evidence" value="ECO:0007669"/>
    <property type="project" value="UniProtKB-KW"/>
</dbReference>
<feature type="compositionally biased region" description="Low complexity" evidence="11">
    <location>
        <begin position="270"/>
        <end position="321"/>
    </location>
</feature>
<protein>
    <recommendedName>
        <fullName evidence="10">Transmembrane protein 188</fullName>
    </recommendedName>
</protein>
<dbReference type="GO" id="GO:0031965">
    <property type="term" value="C:nuclear membrane"/>
    <property type="evidence" value="ECO:0007669"/>
    <property type="project" value="UniProtKB-SubCell"/>
</dbReference>
<name>A0A316ZAH6_9BASI</name>
<evidence type="ECO:0000256" key="6">
    <source>
        <dbReference type="ARBA" id="ARBA00022989"/>
    </source>
</evidence>
<proteinExistence type="inferred from homology"/>
<comment type="subcellular location">
    <subcellularLocation>
        <location evidence="2">Cytoplasm</location>
    </subcellularLocation>
    <subcellularLocation>
        <location evidence="1">Nucleus membrane</location>
        <topology evidence="1">Multi-pass membrane protein</topology>
    </subcellularLocation>
</comment>
<evidence type="ECO:0000256" key="8">
    <source>
        <dbReference type="ARBA" id="ARBA00023136"/>
    </source>
</evidence>
<evidence type="ECO:0000256" key="4">
    <source>
        <dbReference type="ARBA" id="ARBA00022490"/>
    </source>
</evidence>
<sequence>MPPRRAPQPAPPPFAPAPEPAAFRDLLIFEERLKQNAARLIRRRRKYGVILSVLLLLVAYLSYRVFLLPPPAFQPLHYAQSGGLLFAATTVFLFFASGMYAERIGAANRFVPQANRALRPFNLYLNVHPSLQSSLSPFAFLSRASSSAAPGATSVPAGLAPPTNPRGELVFASRVAAPFREGYVRYRNAFERRRREKLDEKRAQSGAAWLWSGGAAARAQAASAAVSTPPIGAADEKRAARTRTTSTAGQVGAAPPRRSGTGDGTRRARSGTAGSTASKAASTSSRASSPTRGHTRGAASVSSLSAAGQAPASSSSATPEPSRNDGEQAVPPPRRPSLGPGPAARAASLALSSGAPDTDSSAPLPPDESASQ</sequence>
<dbReference type="RefSeq" id="XP_025597482.1">
    <property type="nucleotide sequence ID" value="XM_025745361.1"/>
</dbReference>
<keyword evidence="8 12" id="KW-0472">Membrane</keyword>
<feature type="transmembrane region" description="Helical" evidence="12">
    <location>
        <begin position="47"/>
        <end position="66"/>
    </location>
</feature>
<feature type="region of interest" description="Disordered" evidence="11">
    <location>
        <begin position="225"/>
        <end position="372"/>
    </location>
</feature>
<dbReference type="InterPro" id="IPR005605">
    <property type="entry name" value="Spo7"/>
</dbReference>
<keyword evidence="6 12" id="KW-1133">Transmembrane helix</keyword>
<feature type="compositionally biased region" description="Low complexity" evidence="11">
    <location>
        <begin position="336"/>
        <end position="356"/>
    </location>
</feature>
<dbReference type="AlphaFoldDB" id="A0A316ZAH6"/>